<evidence type="ECO:0000313" key="3">
    <source>
        <dbReference type="Proteomes" id="UP000076923"/>
    </source>
</evidence>
<comment type="caution">
    <text evidence="2">The sequence shown here is derived from an EMBL/GenBank/DDBJ whole genome shotgun (WGS) entry which is preliminary data.</text>
</comment>
<reference evidence="2 3" key="1">
    <citation type="submission" date="2016-02" db="EMBL/GenBank/DDBJ databases">
        <title>Draft genome sequence of Polaribacter atrinae KACC17473.</title>
        <authorList>
            <person name="Shin S.-K."/>
            <person name="Yi H."/>
        </authorList>
    </citation>
    <scope>NUCLEOTIDE SEQUENCE [LARGE SCALE GENOMIC DNA]</scope>
    <source>
        <strain evidence="2 3">KACC 17473</strain>
    </source>
</reference>
<keyword evidence="1" id="KW-1133">Transmembrane helix</keyword>
<name>A0A176SXG7_9FLAO</name>
<protein>
    <submittedName>
        <fullName evidence="2">Uncharacterized protein</fullName>
    </submittedName>
</protein>
<keyword evidence="1" id="KW-0812">Transmembrane</keyword>
<feature type="transmembrane region" description="Helical" evidence="1">
    <location>
        <begin position="145"/>
        <end position="163"/>
    </location>
</feature>
<gene>
    <name evidence="2" type="ORF">LPB303_16900</name>
</gene>
<proteinExistence type="predicted"/>
<sequence length="164" mass="19229">MLKHATNHTQQRCVQYPISLNVKGMTDKEIKELININLNVLGNRNDKRESYHYFIDIKGERIDSVDIQPKVIANYMERYGLISIYGEFCTLTSNGIRIYENKGWLKYLNETKEKETSNKNKEIRKETQEEIIRKGTIESFEYGKWGFYTAIIALIVSILTLLLK</sequence>
<accession>A0A176SXG7</accession>
<evidence type="ECO:0000313" key="2">
    <source>
        <dbReference type="EMBL" id="OAD40320.1"/>
    </source>
</evidence>
<evidence type="ECO:0000256" key="1">
    <source>
        <dbReference type="SAM" id="Phobius"/>
    </source>
</evidence>
<dbReference type="Proteomes" id="UP000076923">
    <property type="component" value="Unassembled WGS sequence"/>
</dbReference>
<keyword evidence="3" id="KW-1185">Reference proteome</keyword>
<dbReference type="AlphaFoldDB" id="A0A176SXG7"/>
<dbReference type="EMBL" id="LVWE01000091">
    <property type="protein sequence ID" value="OAD40320.1"/>
    <property type="molecule type" value="Genomic_DNA"/>
</dbReference>
<organism evidence="2 3">
    <name type="scientific">Polaribacter atrinae</name>
    <dbReference type="NCBI Taxonomy" id="1333662"/>
    <lineage>
        <taxon>Bacteria</taxon>
        <taxon>Pseudomonadati</taxon>
        <taxon>Bacteroidota</taxon>
        <taxon>Flavobacteriia</taxon>
        <taxon>Flavobacteriales</taxon>
        <taxon>Flavobacteriaceae</taxon>
    </lineage>
</organism>
<keyword evidence="1" id="KW-0472">Membrane</keyword>